<dbReference type="InterPro" id="IPR018376">
    <property type="entry name" value="Enoyl-CoA_hyd/isom_CS"/>
</dbReference>
<sequence>MSDERFGSLILRREGGRASIVIDRPGKKNAIDEAAWRAFTDVAAAIAADPEVAVVVVRGAGGAFSAGADIGEFVTLAEADEARRDAFADAVRDGEEAVASIPQPTIALIDGACVGGGCQIALACDMRIAGATARFGVTPAKLGIVYPVASTRRLVTAVGPSAAKELLFTGRLIDAETAAAIGLVDRAVRPERLEAEVDELAAAIAANSRYSLAAAKRTVDALGDPEPDLAALEALWRGGFSGEDLAEGARAFLDKRPPRFTWRRARGPQPAS</sequence>
<dbReference type="AlphaFoldDB" id="A0A7W6GF16"/>
<dbReference type="PROSITE" id="PS00166">
    <property type="entry name" value="ENOYL_COA_HYDRATASE"/>
    <property type="match status" value="1"/>
</dbReference>
<evidence type="ECO:0000313" key="4">
    <source>
        <dbReference type="EMBL" id="MBB3972452.1"/>
    </source>
</evidence>
<dbReference type="SUPFAM" id="SSF52096">
    <property type="entry name" value="ClpP/crotonase"/>
    <property type="match status" value="1"/>
</dbReference>
<dbReference type="Pfam" id="PF00378">
    <property type="entry name" value="ECH_1"/>
    <property type="match status" value="1"/>
</dbReference>
<dbReference type="Gene3D" id="3.90.226.10">
    <property type="entry name" value="2-enoyl-CoA Hydratase, Chain A, domain 1"/>
    <property type="match status" value="1"/>
</dbReference>
<dbReference type="RefSeq" id="WP_183394229.1">
    <property type="nucleotide sequence ID" value="NZ_JACIDR010000001.1"/>
</dbReference>
<dbReference type="Gene3D" id="1.10.12.10">
    <property type="entry name" value="Lyase 2-enoyl-coa Hydratase, Chain A, domain 2"/>
    <property type="match status" value="1"/>
</dbReference>
<evidence type="ECO:0000313" key="5">
    <source>
        <dbReference type="Proteomes" id="UP000528964"/>
    </source>
</evidence>
<accession>A0A7W6GF16</accession>
<dbReference type="InterPro" id="IPR029045">
    <property type="entry name" value="ClpP/crotonase-like_dom_sf"/>
</dbReference>
<dbReference type="InterPro" id="IPR001753">
    <property type="entry name" value="Enoyl-CoA_hydra/iso"/>
</dbReference>
<evidence type="ECO:0000256" key="2">
    <source>
        <dbReference type="ARBA" id="ARBA00023239"/>
    </source>
</evidence>
<name>A0A7W6GF16_9HYPH</name>
<dbReference type="GO" id="GO:0016829">
    <property type="term" value="F:lyase activity"/>
    <property type="evidence" value="ECO:0007669"/>
    <property type="project" value="UniProtKB-KW"/>
</dbReference>
<evidence type="ECO:0000256" key="1">
    <source>
        <dbReference type="ARBA" id="ARBA00005254"/>
    </source>
</evidence>
<dbReference type="EMBL" id="JACIDR010000001">
    <property type="protein sequence ID" value="MBB3972452.1"/>
    <property type="molecule type" value="Genomic_DNA"/>
</dbReference>
<dbReference type="InterPro" id="IPR014748">
    <property type="entry name" value="Enoyl-CoA_hydra_C"/>
</dbReference>
<evidence type="ECO:0000256" key="3">
    <source>
        <dbReference type="RuleBase" id="RU003707"/>
    </source>
</evidence>
<dbReference type="CDD" id="cd06558">
    <property type="entry name" value="crotonase-like"/>
    <property type="match status" value="1"/>
</dbReference>
<organism evidence="4 5">
    <name type="scientific">Hansschlegelia beijingensis</name>
    <dbReference type="NCBI Taxonomy" id="1133344"/>
    <lineage>
        <taxon>Bacteria</taxon>
        <taxon>Pseudomonadati</taxon>
        <taxon>Pseudomonadota</taxon>
        <taxon>Alphaproteobacteria</taxon>
        <taxon>Hyphomicrobiales</taxon>
        <taxon>Methylopilaceae</taxon>
        <taxon>Hansschlegelia</taxon>
    </lineage>
</organism>
<dbReference type="Proteomes" id="UP000528964">
    <property type="component" value="Unassembled WGS sequence"/>
</dbReference>
<comment type="caution">
    <text evidence="4">The sequence shown here is derived from an EMBL/GenBank/DDBJ whole genome shotgun (WGS) entry which is preliminary data.</text>
</comment>
<reference evidence="4 5" key="1">
    <citation type="submission" date="2020-08" db="EMBL/GenBank/DDBJ databases">
        <title>Genomic Encyclopedia of Type Strains, Phase IV (KMG-IV): sequencing the most valuable type-strain genomes for metagenomic binning, comparative biology and taxonomic classification.</title>
        <authorList>
            <person name="Goeker M."/>
        </authorList>
    </citation>
    <scope>NUCLEOTIDE SEQUENCE [LARGE SCALE GENOMIC DNA]</scope>
    <source>
        <strain evidence="4 5">DSM 25481</strain>
    </source>
</reference>
<keyword evidence="2" id="KW-0456">Lyase</keyword>
<dbReference type="PANTHER" id="PTHR11941">
    <property type="entry name" value="ENOYL-COA HYDRATASE-RELATED"/>
    <property type="match status" value="1"/>
</dbReference>
<keyword evidence="5" id="KW-1185">Reference proteome</keyword>
<gene>
    <name evidence="4" type="ORF">GGR24_001085</name>
</gene>
<comment type="similarity">
    <text evidence="1 3">Belongs to the enoyl-CoA hydratase/isomerase family.</text>
</comment>
<protein>
    <submittedName>
        <fullName evidence="4">Enoyl-CoA hydratase/carnithine racemase</fullName>
    </submittedName>
</protein>
<dbReference type="PANTHER" id="PTHR11941:SF54">
    <property type="entry name" value="ENOYL-COA HYDRATASE, MITOCHONDRIAL"/>
    <property type="match status" value="1"/>
</dbReference>
<proteinExistence type="inferred from homology"/>
<dbReference type="GO" id="GO:0006635">
    <property type="term" value="P:fatty acid beta-oxidation"/>
    <property type="evidence" value="ECO:0007669"/>
    <property type="project" value="TreeGrafter"/>
</dbReference>